<accession>A0A2K8T3F3</accession>
<protein>
    <submittedName>
        <fullName evidence="1">Uncharacterized protein</fullName>
    </submittedName>
</protein>
<evidence type="ECO:0000313" key="2">
    <source>
        <dbReference type="Proteomes" id="UP000232003"/>
    </source>
</evidence>
<reference evidence="1 2" key="1">
    <citation type="submission" date="2017-11" db="EMBL/GenBank/DDBJ databases">
        <title>Complete genome of a free-living desiccation-tolerant cyanobacterium and its photosynthetic adaptation to extreme terrestrial habitat.</title>
        <authorList>
            <person name="Shang J."/>
        </authorList>
    </citation>
    <scope>NUCLEOTIDE SEQUENCE [LARGE SCALE GENOMIC DNA]</scope>
    <source>
        <strain evidence="1 2">CCNUN1</strain>
    </source>
</reference>
<keyword evidence="2" id="KW-1185">Reference proteome</keyword>
<gene>
    <name evidence="1" type="ORF">COO91_08344</name>
</gene>
<organism evidence="1 2">
    <name type="scientific">Nostoc flagelliforme CCNUN1</name>
    <dbReference type="NCBI Taxonomy" id="2038116"/>
    <lineage>
        <taxon>Bacteria</taxon>
        <taxon>Bacillati</taxon>
        <taxon>Cyanobacteriota</taxon>
        <taxon>Cyanophyceae</taxon>
        <taxon>Nostocales</taxon>
        <taxon>Nostocaceae</taxon>
        <taxon>Nostoc</taxon>
    </lineage>
</organism>
<dbReference type="Proteomes" id="UP000232003">
    <property type="component" value="Chromosome"/>
</dbReference>
<evidence type="ECO:0000313" key="1">
    <source>
        <dbReference type="EMBL" id="AUB42232.1"/>
    </source>
</evidence>
<dbReference type="EMBL" id="CP024785">
    <property type="protein sequence ID" value="AUB42232.1"/>
    <property type="molecule type" value="Genomic_DNA"/>
</dbReference>
<dbReference type="KEGG" id="nfl:COO91_08344"/>
<dbReference type="AlphaFoldDB" id="A0A2K8T3F3"/>
<sequence length="62" mass="6991">MEREKRIMQRNQYLAWKRGITSAQLWMDVLTGGAKPITSEELAELRSKGLIDETGDVPGLDS</sequence>
<name>A0A2K8T3F3_9NOSO</name>
<proteinExistence type="predicted"/>